<dbReference type="InterPro" id="IPR013216">
    <property type="entry name" value="Methyltransf_11"/>
</dbReference>
<accession>A0A5C1DK94</accession>
<dbReference type="KEGG" id="chrm:FYK34_16910"/>
<keyword evidence="3" id="KW-1185">Reference proteome</keyword>
<dbReference type="GO" id="GO:0008757">
    <property type="term" value="F:S-adenosylmethionine-dependent methyltransferase activity"/>
    <property type="evidence" value="ECO:0007669"/>
    <property type="project" value="InterPro"/>
</dbReference>
<protein>
    <submittedName>
        <fullName evidence="2">Class I SAM-dependent methyltransferase</fullName>
    </submittedName>
</protein>
<sequence>MKLAEDLLRGRGVELGRAAHNPLAPYDCISVAPSDGVNALEPEDLADYQVYVAEQRRCGQGPARVDCIAEAIALPFGDGELDYVASSHVLEHLPDMFGAWMEWERVLKPGGINFMIVPKRFAEPTDSSRPITHLDDLVAARERRDTPRSLLPGQPWRSHYHVFILQVLLAALNWYNANQLGCWLLEAVEETDSKVGNGHTLVLRKAGQSLPGLEQLVPEMIGSFRKGDDFAQLALLARQILSQNFRVHDAWLVWSLAEEQLGNKHAALEAMTQALILQPCNGEFRQRYQQLSGRDFVYPLSLVDYLARLL</sequence>
<organism evidence="2 3">
    <name type="scientific">Chromobacterium paludis</name>
    <dbReference type="NCBI Taxonomy" id="2605945"/>
    <lineage>
        <taxon>Bacteria</taxon>
        <taxon>Pseudomonadati</taxon>
        <taxon>Pseudomonadota</taxon>
        <taxon>Betaproteobacteria</taxon>
        <taxon>Neisseriales</taxon>
        <taxon>Chromobacteriaceae</taxon>
        <taxon>Chromobacterium</taxon>
    </lineage>
</organism>
<dbReference type="Proteomes" id="UP000322079">
    <property type="component" value="Chromosome"/>
</dbReference>
<proteinExistence type="predicted"/>
<dbReference type="Gene3D" id="3.40.50.150">
    <property type="entry name" value="Vaccinia Virus protein VP39"/>
    <property type="match status" value="1"/>
</dbReference>
<feature type="domain" description="Methyltransferase type 11" evidence="1">
    <location>
        <begin position="44"/>
        <end position="112"/>
    </location>
</feature>
<evidence type="ECO:0000313" key="3">
    <source>
        <dbReference type="Proteomes" id="UP000322079"/>
    </source>
</evidence>
<dbReference type="SUPFAM" id="SSF53335">
    <property type="entry name" value="S-adenosyl-L-methionine-dependent methyltransferases"/>
    <property type="match status" value="1"/>
</dbReference>
<dbReference type="Pfam" id="PF08241">
    <property type="entry name" value="Methyltransf_11"/>
    <property type="match status" value="1"/>
</dbReference>
<dbReference type="AlphaFoldDB" id="A0A5C1DK94"/>
<evidence type="ECO:0000313" key="2">
    <source>
        <dbReference type="EMBL" id="QEL57115.1"/>
    </source>
</evidence>
<reference evidence="2 3" key="1">
    <citation type="submission" date="2019-08" db="EMBL/GenBank/DDBJ databases">
        <title>Chromobacterium paludis, a novel bacterium isolated from a Maryland marsh pond.</title>
        <authorList>
            <person name="Blackburn M.B."/>
            <person name="Gundersen-Rindal D.E."/>
        </authorList>
    </citation>
    <scope>NUCLEOTIDE SEQUENCE [LARGE SCALE GENOMIC DNA]</scope>
    <source>
        <strain evidence="3">IIBBL 257-1</strain>
    </source>
</reference>
<dbReference type="GO" id="GO:0032259">
    <property type="term" value="P:methylation"/>
    <property type="evidence" value="ECO:0007669"/>
    <property type="project" value="UniProtKB-KW"/>
</dbReference>
<dbReference type="EMBL" id="CP043473">
    <property type="protein sequence ID" value="QEL57115.1"/>
    <property type="molecule type" value="Genomic_DNA"/>
</dbReference>
<name>A0A5C1DK94_9NEIS</name>
<keyword evidence="2" id="KW-0808">Transferase</keyword>
<dbReference type="RefSeq" id="WP_149298435.1">
    <property type="nucleotide sequence ID" value="NZ_CP043473.1"/>
</dbReference>
<keyword evidence="2" id="KW-0489">Methyltransferase</keyword>
<dbReference type="InterPro" id="IPR029063">
    <property type="entry name" value="SAM-dependent_MTases_sf"/>
</dbReference>
<evidence type="ECO:0000259" key="1">
    <source>
        <dbReference type="Pfam" id="PF08241"/>
    </source>
</evidence>
<gene>
    <name evidence="2" type="ORF">FYK34_16910</name>
</gene>